<dbReference type="InterPro" id="IPR036163">
    <property type="entry name" value="HMA_dom_sf"/>
</dbReference>
<sequence length="68" mass="7589">MKKTFKAKNISCMKCANLIKGSLEDDFGAIEVNLESSPKEVTVNIENEEQEATFKAEMSSIGFEIIEE</sequence>
<name>A0AAE7B913_9BACT</name>
<dbReference type="AlphaFoldDB" id="A0AAE7B913"/>
<evidence type="ECO:0000313" key="2">
    <source>
        <dbReference type="Proteomes" id="UP000503482"/>
    </source>
</evidence>
<accession>A0AAE7B913</accession>
<dbReference type="SUPFAM" id="SSF55008">
    <property type="entry name" value="HMA, heavy metal-associated domain"/>
    <property type="match status" value="1"/>
</dbReference>
<dbReference type="EMBL" id="CP053840">
    <property type="protein sequence ID" value="QKF66017.1"/>
    <property type="molecule type" value="Genomic_DNA"/>
</dbReference>
<dbReference type="Gene3D" id="3.30.70.100">
    <property type="match status" value="1"/>
</dbReference>
<evidence type="ECO:0000313" key="1">
    <source>
        <dbReference type="EMBL" id="QKF66017.1"/>
    </source>
</evidence>
<dbReference type="GO" id="GO:0046872">
    <property type="term" value="F:metal ion binding"/>
    <property type="evidence" value="ECO:0007669"/>
    <property type="project" value="InterPro"/>
</dbReference>
<organism evidence="1 2">
    <name type="scientific">Arcobacter venerupis</name>
    <dbReference type="NCBI Taxonomy" id="1054033"/>
    <lineage>
        <taxon>Bacteria</taxon>
        <taxon>Pseudomonadati</taxon>
        <taxon>Campylobacterota</taxon>
        <taxon>Epsilonproteobacteria</taxon>
        <taxon>Campylobacterales</taxon>
        <taxon>Arcobacteraceae</taxon>
        <taxon>Arcobacter</taxon>
    </lineage>
</organism>
<reference evidence="1 2" key="1">
    <citation type="submission" date="2020-05" db="EMBL/GenBank/DDBJ databases">
        <title>Complete genome sequencing of Campylobacter and Arcobacter type strains.</title>
        <authorList>
            <person name="Miller W.G."/>
            <person name="Yee E."/>
        </authorList>
    </citation>
    <scope>NUCLEOTIDE SEQUENCE [LARGE SCALE GENOMIC DNA]</scope>
    <source>
        <strain evidence="1 2">LMG 26156</strain>
    </source>
</reference>
<protein>
    <submittedName>
        <fullName evidence="1">Heavy-metal-associated domain-containing protein, putative copper metallochaperone CopZ</fullName>
    </submittedName>
</protein>
<proteinExistence type="predicted"/>
<gene>
    <name evidence="1" type="ORF">AVENP_0443</name>
</gene>
<keyword evidence="2" id="KW-1185">Reference proteome</keyword>
<dbReference type="Proteomes" id="UP000503482">
    <property type="component" value="Chromosome"/>
</dbReference>
<dbReference type="RefSeq" id="WP_128359299.1">
    <property type="nucleotide sequence ID" value="NZ_CP053840.1"/>
</dbReference>
<dbReference type="KEGG" id="avp:AVENP_0443"/>